<keyword evidence="2" id="KW-1185">Reference proteome</keyword>
<dbReference type="Pfam" id="PF10184">
    <property type="entry name" value="DUF2358"/>
    <property type="match status" value="1"/>
</dbReference>
<accession>A0A5A7QR44</accession>
<dbReference type="PANTHER" id="PTHR34123">
    <property type="entry name" value="OS04G0578200 PROTEIN"/>
    <property type="match status" value="1"/>
</dbReference>
<comment type="caution">
    <text evidence="1">The sequence shown here is derived from an EMBL/GenBank/DDBJ whole genome shotgun (WGS) entry which is preliminary data.</text>
</comment>
<protein>
    <submittedName>
        <fullName evidence="1">Nuclear transport factor 2 family protein</fullName>
    </submittedName>
</protein>
<proteinExistence type="predicted"/>
<dbReference type="OrthoDB" id="348976at2759"/>
<dbReference type="InterPro" id="IPR032710">
    <property type="entry name" value="NTF2-like_dom_sf"/>
</dbReference>
<reference evidence="2" key="1">
    <citation type="journal article" date="2019" name="Curr. Biol.">
        <title>Genome Sequence of Striga asiatica Provides Insight into the Evolution of Plant Parasitism.</title>
        <authorList>
            <person name="Yoshida S."/>
            <person name="Kim S."/>
            <person name="Wafula E.K."/>
            <person name="Tanskanen J."/>
            <person name="Kim Y.M."/>
            <person name="Honaas L."/>
            <person name="Yang Z."/>
            <person name="Spallek T."/>
            <person name="Conn C.E."/>
            <person name="Ichihashi Y."/>
            <person name="Cheong K."/>
            <person name="Cui S."/>
            <person name="Der J.P."/>
            <person name="Gundlach H."/>
            <person name="Jiao Y."/>
            <person name="Hori C."/>
            <person name="Ishida J.K."/>
            <person name="Kasahara H."/>
            <person name="Kiba T."/>
            <person name="Kim M.S."/>
            <person name="Koo N."/>
            <person name="Laohavisit A."/>
            <person name="Lee Y.H."/>
            <person name="Lumba S."/>
            <person name="McCourt P."/>
            <person name="Mortimer J.C."/>
            <person name="Mutuku J.M."/>
            <person name="Nomura T."/>
            <person name="Sasaki-Sekimoto Y."/>
            <person name="Seto Y."/>
            <person name="Wang Y."/>
            <person name="Wakatake T."/>
            <person name="Sakakibara H."/>
            <person name="Demura T."/>
            <person name="Yamaguchi S."/>
            <person name="Yoneyama K."/>
            <person name="Manabe R.I."/>
            <person name="Nelson D.C."/>
            <person name="Schulman A.H."/>
            <person name="Timko M.P."/>
            <person name="dePamphilis C.W."/>
            <person name="Choi D."/>
            <person name="Shirasu K."/>
        </authorList>
    </citation>
    <scope>NUCLEOTIDE SEQUENCE [LARGE SCALE GENOMIC DNA]</scope>
    <source>
        <strain evidence="2">cv. UVA1</strain>
    </source>
</reference>
<gene>
    <name evidence="1" type="ORF">STAS_23409</name>
</gene>
<dbReference type="PANTHER" id="PTHR34123:SF1">
    <property type="entry name" value="OS04G0578200 PROTEIN"/>
    <property type="match status" value="1"/>
</dbReference>
<name>A0A5A7QR44_STRAF</name>
<evidence type="ECO:0000313" key="2">
    <source>
        <dbReference type="Proteomes" id="UP000325081"/>
    </source>
</evidence>
<dbReference type="AlphaFoldDB" id="A0A5A7QR44"/>
<organism evidence="1 2">
    <name type="scientific">Striga asiatica</name>
    <name type="common">Asiatic witchweed</name>
    <name type="synonym">Buchnera asiatica</name>
    <dbReference type="NCBI Taxonomy" id="4170"/>
    <lineage>
        <taxon>Eukaryota</taxon>
        <taxon>Viridiplantae</taxon>
        <taxon>Streptophyta</taxon>
        <taxon>Embryophyta</taxon>
        <taxon>Tracheophyta</taxon>
        <taxon>Spermatophyta</taxon>
        <taxon>Magnoliopsida</taxon>
        <taxon>eudicotyledons</taxon>
        <taxon>Gunneridae</taxon>
        <taxon>Pentapetalae</taxon>
        <taxon>asterids</taxon>
        <taxon>lamiids</taxon>
        <taxon>Lamiales</taxon>
        <taxon>Orobanchaceae</taxon>
        <taxon>Buchnereae</taxon>
        <taxon>Striga</taxon>
    </lineage>
</organism>
<sequence length="251" mass="28581">MASFISVPSVVPNFHCSRRDPILRQKHGRKIRKLRCCSKRPINHSSPNDKKSEPEKMVLKIAWYGSELLGVAASLLRSPAKSEDTGAAVELAVDGLGKVDRAAVVETIKEDFRRSYFVTGNLALDAYEEDCEFADPAGSFRGLSRFKRNCTNFGYLIERSDMKLMKWEDFKDKGIGHWRFSCVMAFPWKPILSECEPQGSVCNAFKGYSTGYTEYYFDEKSGRVCRHAEHWNVPKMALLKQLLRPSRGPRK</sequence>
<dbReference type="Proteomes" id="UP000325081">
    <property type="component" value="Unassembled WGS sequence"/>
</dbReference>
<dbReference type="InterPro" id="IPR018790">
    <property type="entry name" value="DUF2358"/>
</dbReference>
<dbReference type="SUPFAM" id="SSF54427">
    <property type="entry name" value="NTF2-like"/>
    <property type="match status" value="1"/>
</dbReference>
<evidence type="ECO:0000313" key="1">
    <source>
        <dbReference type="EMBL" id="GER46381.1"/>
    </source>
</evidence>
<dbReference type="EMBL" id="BKCP01007515">
    <property type="protein sequence ID" value="GER46381.1"/>
    <property type="molecule type" value="Genomic_DNA"/>
</dbReference>